<dbReference type="AlphaFoldDB" id="A0A4Y2JFE6"/>
<evidence type="ECO:0000313" key="2">
    <source>
        <dbReference type="Proteomes" id="UP000499080"/>
    </source>
</evidence>
<organism evidence="1 2">
    <name type="scientific">Araneus ventricosus</name>
    <name type="common">Orbweaver spider</name>
    <name type="synonym">Epeira ventricosa</name>
    <dbReference type="NCBI Taxonomy" id="182803"/>
    <lineage>
        <taxon>Eukaryota</taxon>
        <taxon>Metazoa</taxon>
        <taxon>Ecdysozoa</taxon>
        <taxon>Arthropoda</taxon>
        <taxon>Chelicerata</taxon>
        <taxon>Arachnida</taxon>
        <taxon>Araneae</taxon>
        <taxon>Araneomorphae</taxon>
        <taxon>Entelegynae</taxon>
        <taxon>Araneoidea</taxon>
        <taxon>Araneidae</taxon>
        <taxon>Araneus</taxon>
    </lineage>
</organism>
<dbReference type="Proteomes" id="UP000499080">
    <property type="component" value="Unassembled WGS sequence"/>
</dbReference>
<dbReference type="EMBL" id="BGPR01003440">
    <property type="protein sequence ID" value="GBM88179.1"/>
    <property type="molecule type" value="Genomic_DNA"/>
</dbReference>
<evidence type="ECO:0000313" key="1">
    <source>
        <dbReference type="EMBL" id="GBM88179.1"/>
    </source>
</evidence>
<keyword evidence="2" id="KW-1185">Reference proteome</keyword>
<proteinExistence type="predicted"/>
<accession>A0A4Y2JFE6</accession>
<gene>
    <name evidence="1" type="ORF">AVEN_198845_1</name>
</gene>
<reference evidence="1 2" key="1">
    <citation type="journal article" date="2019" name="Sci. Rep.">
        <title>Orb-weaving spider Araneus ventricosus genome elucidates the spidroin gene catalogue.</title>
        <authorList>
            <person name="Kono N."/>
            <person name="Nakamura H."/>
            <person name="Ohtoshi R."/>
            <person name="Moran D.A.P."/>
            <person name="Shinohara A."/>
            <person name="Yoshida Y."/>
            <person name="Fujiwara M."/>
            <person name="Mori M."/>
            <person name="Tomita M."/>
            <person name="Arakawa K."/>
        </authorList>
    </citation>
    <scope>NUCLEOTIDE SEQUENCE [LARGE SCALE GENOMIC DNA]</scope>
</reference>
<comment type="caution">
    <text evidence="1">The sequence shown here is derived from an EMBL/GenBank/DDBJ whole genome shotgun (WGS) entry which is preliminary data.</text>
</comment>
<name>A0A4Y2JFE6_ARAVE</name>
<protein>
    <submittedName>
        <fullName evidence="1">Uncharacterized protein</fullName>
    </submittedName>
</protein>
<sequence>MDRKHLYSLAPRCHATALRRRSRCRLKKDIPCLLSLFRTQCCHEDEWKRRHHPIFQWRSKGKWGPEHGDIISHLTQRTNILSPQRPIKMDR</sequence>